<dbReference type="InterPro" id="IPR025640">
    <property type="entry name" value="GYF_2"/>
</dbReference>
<dbReference type="Gene3D" id="1.10.10.820">
    <property type="match status" value="1"/>
</dbReference>
<keyword evidence="2 8" id="KW-0547">Nucleotide-binding</keyword>
<evidence type="ECO:0000313" key="13">
    <source>
        <dbReference type="Proteomes" id="UP000243579"/>
    </source>
</evidence>
<dbReference type="InterPro" id="IPR000857">
    <property type="entry name" value="MyTH4_dom"/>
</dbReference>
<dbReference type="PROSITE" id="PS51016">
    <property type="entry name" value="MYTH4"/>
    <property type="match status" value="1"/>
</dbReference>
<feature type="domain" description="SH3" evidence="9">
    <location>
        <begin position="1181"/>
        <end position="1242"/>
    </location>
</feature>
<reference evidence="12 13" key="1">
    <citation type="journal article" date="2014" name="Genome Biol. Evol.">
        <title>The secreted proteins of Achlya hypogyna and Thraustotheca clavata identify the ancestral oomycete secretome and reveal gene acquisitions by horizontal gene transfer.</title>
        <authorList>
            <person name="Misner I."/>
            <person name="Blouin N."/>
            <person name="Leonard G."/>
            <person name="Richards T.A."/>
            <person name="Lane C.E."/>
        </authorList>
    </citation>
    <scope>NUCLEOTIDE SEQUENCE [LARGE SCALE GENOMIC DNA]</scope>
    <source>
        <strain evidence="12 13">ATCC 48635</strain>
    </source>
</reference>
<dbReference type="OrthoDB" id="437889at2759"/>
<dbReference type="STRING" id="1202772.A0A1V9YPI5"/>
<dbReference type="SMART" id="SM00326">
    <property type="entry name" value="SH3"/>
    <property type="match status" value="1"/>
</dbReference>
<evidence type="ECO:0000256" key="4">
    <source>
        <dbReference type="ARBA" id="ARBA00023123"/>
    </source>
</evidence>
<dbReference type="InterPro" id="IPR001452">
    <property type="entry name" value="SH3_domain"/>
</dbReference>
<dbReference type="GO" id="GO:0005737">
    <property type="term" value="C:cytoplasm"/>
    <property type="evidence" value="ECO:0007669"/>
    <property type="project" value="TreeGrafter"/>
</dbReference>
<feature type="region of interest" description="Actin-binding" evidence="8">
    <location>
        <begin position="739"/>
        <end position="761"/>
    </location>
</feature>
<dbReference type="Gene3D" id="1.20.58.530">
    <property type="match status" value="1"/>
</dbReference>
<dbReference type="SUPFAM" id="SSF55277">
    <property type="entry name" value="GYF domain"/>
    <property type="match status" value="1"/>
</dbReference>
<dbReference type="InterPro" id="IPR027417">
    <property type="entry name" value="P-loop_NTPase"/>
</dbReference>
<protein>
    <recommendedName>
        <fullName evidence="14">Myosin-like protein</fullName>
    </recommendedName>
</protein>
<sequence>MADCRWFYGDDNDVVHGPCSLEHLQALWRRGFLRVDTIVWRQGQGDWRSIGEVPTLLTRLGAKHEIHASLLKRSASLQPTAVARHVAQRKAFSVTGLSPTVLIDNQTEGNGSIAEMAEHAPREPWIVCPEHLIQTVCCDSCPATTHDHTAADGTRFTLDPATRRVALGGATTVGPWYLWVGDAREGYVLRKVLGFPAPGLASVAPVGDGPPEQMLLATAAVVTPASLRRTVDDLSTLPDAALHPAVLYVLRQRYYQGKLHTWVGPAQRLLVMVNPFTVKPTDASEGPTAIAHAAYDALFATRCNEVLVVTGESGAGKTTTAQRLLATLTQTSDNPAHKRAVLVQSALTAFGHATTRCHARSTRFGQLIRVHFDPVSRALVGTSLQLYFLEKSRVVQQAPGEGNFHIFYQLLQSPVAARFHLESYTAHQYRYLRSPDLGAVGACGSLDTTVAALTAVGVADADWLLGVVAAVLHLGALEFAPTAAGGSQVSSSTALAHAAELLCVAPAALGDSLCNAVLAIGRKGERQLVPHAPAGATAATAALAKALFAKVVEWLVACVGPAVDSPTALSIGVLDVVGFEPVAAHNLDQLCFNYANEALLAYVHGAFGGGQMAEEGVAAERWPDHQAALDLLDQKPHGLLHLLDEQARVLRGDTFVHRLRRLTSSALALPKDPAALAFCIRHYAGNVTYAAERWTEANAADGGHRVAELLAGSALPEDFVALFQAPRSRSVVGSVRSQLAALRQEVAPLAPRWIVCVAPNRAQEPATFAAPVVLQQLQAAGILAAVATARLARSGHLDHTAFLRRYGPLASGADCASIAQVLGLEVQVGRVRVFYGEPQRQLLELLRQLLLTTVALRLQRAWRRWLGRRFVVALRAARAIAAQNPAHVQALLAPWTALFARDVAALTGRWCDTDEPRGRPRAWALTTVGPEDADDPAAEGSEEAELKQKLATAIEQHDEGAVVARSMALQKLFLRAHRGLFPLDALPLLRPKADYANARYYGLSTSGTKDELVDGMLRFSAKPIHTSLTQLPPAASRDAVRCFKAVLGYLGLRRHPDPAALLQELLAKGLAMPDLRAELFVQMLKQLRGPPTEDLRRKAWALLVLALAHFPPPAVLEHFVAAFVETYAPPTWTDRLFAMLHERLRYGPRPYVLGSEDLAAVLEAFDDGARRRSLAMGFLDTAPVVSTVLDDFAGDVDAGTLTVAAGDEVVVVDADRVAPWWYVRKGDAEGYVPATYLALYAVKAAQAIVA</sequence>
<evidence type="ECO:0000256" key="8">
    <source>
        <dbReference type="PROSITE-ProRule" id="PRU00782"/>
    </source>
</evidence>
<evidence type="ECO:0000256" key="6">
    <source>
        <dbReference type="ARBA" id="ARBA00023203"/>
    </source>
</evidence>
<evidence type="ECO:0000256" key="7">
    <source>
        <dbReference type="PROSITE-ProRule" id="PRU00192"/>
    </source>
</evidence>
<dbReference type="GO" id="GO:0016020">
    <property type="term" value="C:membrane"/>
    <property type="evidence" value="ECO:0007669"/>
    <property type="project" value="TreeGrafter"/>
</dbReference>
<evidence type="ECO:0000256" key="5">
    <source>
        <dbReference type="ARBA" id="ARBA00023175"/>
    </source>
</evidence>
<dbReference type="PRINTS" id="PR00193">
    <property type="entry name" value="MYOSINHEAVY"/>
</dbReference>
<keyword evidence="1 7" id="KW-0728">SH3 domain</keyword>
<dbReference type="Pfam" id="PF00063">
    <property type="entry name" value="Myosin_head"/>
    <property type="match status" value="1"/>
</dbReference>
<dbReference type="PANTHER" id="PTHR13140">
    <property type="entry name" value="MYOSIN"/>
    <property type="match status" value="1"/>
</dbReference>
<dbReference type="GO" id="GO:0000146">
    <property type="term" value="F:microfilament motor activity"/>
    <property type="evidence" value="ECO:0007669"/>
    <property type="project" value="TreeGrafter"/>
</dbReference>
<dbReference type="GO" id="GO:0007015">
    <property type="term" value="P:actin filament organization"/>
    <property type="evidence" value="ECO:0007669"/>
    <property type="project" value="TreeGrafter"/>
</dbReference>
<evidence type="ECO:0000256" key="3">
    <source>
        <dbReference type="ARBA" id="ARBA00022840"/>
    </source>
</evidence>
<dbReference type="Gene3D" id="2.30.30.40">
    <property type="entry name" value="SH3 Domains"/>
    <property type="match status" value="1"/>
</dbReference>
<comment type="similarity">
    <text evidence="8">Belongs to the TRAFAC class myosin-kinesin ATPase superfamily. Myosin family.</text>
</comment>
<dbReference type="EMBL" id="JNBR01001431">
    <property type="protein sequence ID" value="OQR87614.1"/>
    <property type="molecule type" value="Genomic_DNA"/>
</dbReference>
<dbReference type="InterPro" id="IPR038185">
    <property type="entry name" value="MyTH4_dom_sf"/>
</dbReference>
<dbReference type="InterPro" id="IPR001609">
    <property type="entry name" value="Myosin_head_motor_dom-like"/>
</dbReference>
<dbReference type="GO" id="GO:0016459">
    <property type="term" value="C:myosin complex"/>
    <property type="evidence" value="ECO:0007669"/>
    <property type="project" value="UniProtKB-KW"/>
</dbReference>
<dbReference type="Pfam" id="PF00784">
    <property type="entry name" value="MyTH4"/>
    <property type="match status" value="1"/>
</dbReference>
<dbReference type="PROSITE" id="PS51456">
    <property type="entry name" value="MYOSIN_MOTOR"/>
    <property type="match status" value="1"/>
</dbReference>
<dbReference type="Gene3D" id="1.20.120.720">
    <property type="entry name" value="Myosin VI head, motor domain, U50 subdomain"/>
    <property type="match status" value="1"/>
</dbReference>
<feature type="binding site" evidence="8">
    <location>
        <begin position="311"/>
        <end position="318"/>
    </location>
    <ligand>
        <name>ATP</name>
        <dbReference type="ChEBI" id="CHEBI:30616"/>
    </ligand>
</feature>
<accession>A0A1V9YPI5</accession>
<keyword evidence="4 8" id="KW-0518">Myosin</keyword>
<evidence type="ECO:0000256" key="1">
    <source>
        <dbReference type="ARBA" id="ARBA00022443"/>
    </source>
</evidence>
<keyword evidence="5 8" id="KW-0505">Motor protein</keyword>
<evidence type="ECO:0000313" key="12">
    <source>
        <dbReference type="EMBL" id="OQR87614.1"/>
    </source>
</evidence>
<dbReference type="InterPro" id="IPR036961">
    <property type="entry name" value="Kinesin_motor_dom_sf"/>
</dbReference>
<feature type="domain" description="Myosin motor" evidence="11">
    <location>
        <begin position="1"/>
        <end position="848"/>
    </location>
</feature>
<evidence type="ECO:0008006" key="14">
    <source>
        <dbReference type="Google" id="ProtNLM"/>
    </source>
</evidence>
<keyword evidence="6 8" id="KW-0009">Actin-binding</keyword>
<evidence type="ECO:0000259" key="11">
    <source>
        <dbReference type="PROSITE" id="PS51456"/>
    </source>
</evidence>
<dbReference type="CDD" id="cd00124">
    <property type="entry name" value="MYSc"/>
    <property type="match status" value="1"/>
</dbReference>
<evidence type="ECO:0000256" key="2">
    <source>
        <dbReference type="ARBA" id="ARBA00022741"/>
    </source>
</evidence>
<dbReference type="SMART" id="SM00139">
    <property type="entry name" value="MyTH4"/>
    <property type="match status" value="1"/>
</dbReference>
<evidence type="ECO:0000259" key="9">
    <source>
        <dbReference type="PROSITE" id="PS50002"/>
    </source>
</evidence>
<keyword evidence="13" id="KW-1185">Reference proteome</keyword>
<dbReference type="PROSITE" id="PS50002">
    <property type="entry name" value="SH3"/>
    <property type="match status" value="1"/>
</dbReference>
<feature type="domain" description="MyTH4" evidence="10">
    <location>
        <begin position="1019"/>
        <end position="1162"/>
    </location>
</feature>
<comment type="caution">
    <text evidence="12">The sequence shown here is derived from an EMBL/GenBank/DDBJ whole genome shotgun (WGS) entry which is preliminary data.</text>
</comment>
<name>A0A1V9YPI5_ACHHY</name>
<dbReference type="GO" id="GO:0051015">
    <property type="term" value="F:actin filament binding"/>
    <property type="evidence" value="ECO:0007669"/>
    <property type="project" value="TreeGrafter"/>
</dbReference>
<dbReference type="PANTHER" id="PTHR13140:SF706">
    <property type="entry name" value="DILUTE CLASS UNCONVENTIONAL MYOSIN, ISOFORM C"/>
    <property type="match status" value="1"/>
</dbReference>
<dbReference type="AlphaFoldDB" id="A0A1V9YPI5"/>
<dbReference type="SMART" id="SM00242">
    <property type="entry name" value="MYSc"/>
    <property type="match status" value="1"/>
</dbReference>
<dbReference type="SUPFAM" id="SSF52540">
    <property type="entry name" value="P-loop containing nucleoside triphosphate hydrolases"/>
    <property type="match status" value="1"/>
</dbReference>
<dbReference type="Pfam" id="PF14237">
    <property type="entry name" value="GYF_2"/>
    <property type="match status" value="1"/>
</dbReference>
<dbReference type="GO" id="GO:0005524">
    <property type="term" value="F:ATP binding"/>
    <property type="evidence" value="ECO:0007669"/>
    <property type="project" value="UniProtKB-UniRule"/>
</dbReference>
<dbReference type="InterPro" id="IPR036028">
    <property type="entry name" value="SH3-like_dom_sf"/>
</dbReference>
<proteinExistence type="inferred from homology"/>
<dbReference type="Proteomes" id="UP000243579">
    <property type="component" value="Unassembled WGS sequence"/>
</dbReference>
<dbReference type="Gene3D" id="3.40.850.10">
    <property type="entry name" value="Kinesin motor domain"/>
    <property type="match status" value="1"/>
</dbReference>
<organism evidence="12 13">
    <name type="scientific">Achlya hypogyna</name>
    <name type="common">Oomycete</name>
    <name type="synonym">Protoachlya hypogyna</name>
    <dbReference type="NCBI Taxonomy" id="1202772"/>
    <lineage>
        <taxon>Eukaryota</taxon>
        <taxon>Sar</taxon>
        <taxon>Stramenopiles</taxon>
        <taxon>Oomycota</taxon>
        <taxon>Saprolegniomycetes</taxon>
        <taxon>Saprolegniales</taxon>
        <taxon>Achlyaceae</taxon>
        <taxon>Achlya</taxon>
    </lineage>
</organism>
<evidence type="ECO:0000259" key="10">
    <source>
        <dbReference type="PROSITE" id="PS51016"/>
    </source>
</evidence>
<dbReference type="SUPFAM" id="SSF50044">
    <property type="entry name" value="SH3-domain"/>
    <property type="match status" value="1"/>
</dbReference>
<dbReference type="Gene3D" id="1.25.40.530">
    <property type="entry name" value="MyTH4 domain"/>
    <property type="match status" value="1"/>
</dbReference>
<keyword evidence="3 8" id="KW-0067">ATP-binding</keyword>
<gene>
    <name evidence="12" type="ORF">ACHHYP_08483</name>
</gene>
<dbReference type="InterPro" id="IPR035445">
    <property type="entry name" value="GYF-like_dom_sf"/>
</dbReference>